<evidence type="ECO:0000313" key="2">
    <source>
        <dbReference type="Proteomes" id="UP000199126"/>
    </source>
</evidence>
<dbReference type="OrthoDB" id="200377at2157"/>
<proteinExistence type="predicted"/>
<gene>
    <name evidence="1" type="ORF">SAMN04487948_10240</name>
</gene>
<name>A0A1H8P2B3_9EURY</name>
<sequence length="144" mass="15967">MAPDGSVRDTTLTALRHGLVHRSADEFVVGVVCHPPSALRAVVDECEPALAPPAEVLETFERRCEAFKRGGLCDEGAHNAAWEDVGVDDRYRDLLETDPGASDALDRLRDRLEAGQSLLLVGDEPSENRRSHRTILRERLERVE</sequence>
<dbReference type="RefSeq" id="WP_089821065.1">
    <property type="nucleotide sequence ID" value="NZ_FODV01000002.1"/>
</dbReference>
<organism evidence="1 2">
    <name type="scientific">Halogranum amylolyticum</name>
    <dbReference type="NCBI Taxonomy" id="660520"/>
    <lineage>
        <taxon>Archaea</taxon>
        <taxon>Methanobacteriati</taxon>
        <taxon>Methanobacteriota</taxon>
        <taxon>Stenosarchaea group</taxon>
        <taxon>Halobacteria</taxon>
        <taxon>Halobacteriales</taxon>
        <taxon>Haloferacaceae</taxon>
    </lineage>
</organism>
<accession>A0A1H8P2B3</accession>
<dbReference type="EMBL" id="FODV01000002">
    <property type="protein sequence ID" value="SEO35693.1"/>
    <property type="molecule type" value="Genomic_DNA"/>
</dbReference>
<keyword evidence="2" id="KW-1185">Reference proteome</keyword>
<protein>
    <submittedName>
        <fullName evidence="1">Uncharacterized protein</fullName>
    </submittedName>
</protein>
<evidence type="ECO:0000313" key="1">
    <source>
        <dbReference type="EMBL" id="SEO35693.1"/>
    </source>
</evidence>
<dbReference type="AlphaFoldDB" id="A0A1H8P2B3"/>
<reference evidence="2" key="1">
    <citation type="submission" date="2016-10" db="EMBL/GenBank/DDBJ databases">
        <authorList>
            <person name="Varghese N."/>
            <person name="Submissions S."/>
        </authorList>
    </citation>
    <scope>NUCLEOTIDE SEQUENCE [LARGE SCALE GENOMIC DNA]</scope>
    <source>
        <strain evidence="2">CGMCC 1.10121</strain>
    </source>
</reference>
<dbReference type="Proteomes" id="UP000199126">
    <property type="component" value="Unassembled WGS sequence"/>
</dbReference>